<organism evidence="2 3">
    <name type="scientific">Desulfoluna spongiiphila</name>
    <dbReference type="NCBI Taxonomy" id="419481"/>
    <lineage>
        <taxon>Bacteria</taxon>
        <taxon>Pseudomonadati</taxon>
        <taxon>Thermodesulfobacteriota</taxon>
        <taxon>Desulfobacteria</taxon>
        <taxon>Desulfobacterales</taxon>
        <taxon>Desulfolunaceae</taxon>
        <taxon>Desulfoluna</taxon>
    </lineage>
</organism>
<protein>
    <submittedName>
        <fullName evidence="2">Uncharacterized protein</fullName>
    </submittedName>
</protein>
<accession>A0A1G5F6S3</accession>
<dbReference type="EMBL" id="FMUX01000007">
    <property type="protein sequence ID" value="SCY34894.1"/>
    <property type="molecule type" value="Genomic_DNA"/>
</dbReference>
<feature type="transmembrane region" description="Helical" evidence="1">
    <location>
        <begin position="9"/>
        <end position="28"/>
    </location>
</feature>
<name>A0A1G5F6S3_9BACT</name>
<sequence>MKRPQIKEIAILTGALLIHGILLVSLLTNV</sequence>
<reference evidence="2 3" key="1">
    <citation type="submission" date="2016-10" db="EMBL/GenBank/DDBJ databases">
        <authorList>
            <person name="de Groot N.N."/>
        </authorList>
    </citation>
    <scope>NUCLEOTIDE SEQUENCE [LARGE SCALE GENOMIC DNA]</scope>
    <source>
        <strain evidence="2 3">AA1</strain>
    </source>
</reference>
<proteinExistence type="predicted"/>
<dbReference type="STRING" id="419481.SAMN05216233_107179"/>
<keyword evidence="3" id="KW-1185">Reference proteome</keyword>
<dbReference type="AlphaFoldDB" id="A0A1G5F6S3"/>
<keyword evidence="1" id="KW-0812">Transmembrane</keyword>
<gene>
    <name evidence="2" type="ORF">SAMN05216233_107179</name>
</gene>
<evidence type="ECO:0000313" key="3">
    <source>
        <dbReference type="Proteomes" id="UP000198870"/>
    </source>
</evidence>
<dbReference type="Proteomes" id="UP000198870">
    <property type="component" value="Unassembled WGS sequence"/>
</dbReference>
<evidence type="ECO:0000313" key="2">
    <source>
        <dbReference type="EMBL" id="SCY34894.1"/>
    </source>
</evidence>
<keyword evidence="1" id="KW-0472">Membrane</keyword>
<evidence type="ECO:0000256" key="1">
    <source>
        <dbReference type="SAM" id="Phobius"/>
    </source>
</evidence>
<keyword evidence="1" id="KW-1133">Transmembrane helix</keyword>